<sequence length="350" mass="42629">MKQRIKIVFQEEYNLENLIDINRKRKQILNKPKQKYSDDEIQDQSDESDISEQIYDWRLDLVINSPNSKFIAFNINKENDYEERCYFHVVIDTLTKNLKYQRKFYDNSKMFFTYDSKYLIIEDDSENFLVDLETFKEISIDKKRDSIISIDYENNIYKLNSKYDETNKLVVFCIQNNSQKTINIKQEIMNEVLINFEKLYQNYAFVKTLRNNFLVFLSNNKILQRSLQKNYNQDSQNWIFNNSIIVQQVNKPNQIYVKKLNNFKIIRKFKYLYDDLIFKNDQSIYKYNFSKLNYKDGNKIERTNLITGITIKPDLDLGKYNRNYYKQVFITQKYFVDLANKKLRYFRILD</sequence>
<proteinExistence type="predicted"/>
<dbReference type="EMBL" id="CAJJDM010000052">
    <property type="protein sequence ID" value="CAD8074284.1"/>
    <property type="molecule type" value="Genomic_DNA"/>
</dbReference>
<dbReference type="Proteomes" id="UP000688137">
    <property type="component" value="Unassembled WGS sequence"/>
</dbReference>
<gene>
    <name evidence="1" type="ORF">PPRIM_AZ9-3.1.T0520190</name>
</gene>
<accession>A0A8S1MG46</accession>
<reference evidence="1" key="1">
    <citation type="submission" date="2021-01" db="EMBL/GenBank/DDBJ databases">
        <authorList>
            <consortium name="Genoscope - CEA"/>
            <person name="William W."/>
        </authorList>
    </citation>
    <scope>NUCLEOTIDE SEQUENCE</scope>
</reference>
<comment type="caution">
    <text evidence="1">The sequence shown here is derived from an EMBL/GenBank/DDBJ whole genome shotgun (WGS) entry which is preliminary data.</text>
</comment>
<dbReference type="OMA" id="YQRKFYD"/>
<keyword evidence="2" id="KW-1185">Reference proteome</keyword>
<evidence type="ECO:0000313" key="1">
    <source>
        <dbReference type="EMBL" id="CAD8074284.1"/>
    </source>
</evidence>
<protein>
    <submittedName>
        <fullName evidence="1">Uncharacterized protein</fullName>
    </submittedName>
</protein>
<name>A0A8S1MG46_PARPR</name>
<dbReference type="AlphaFoldDB" id="A0A8S1MG46"/>
<evidence type="ECO:0000313" key="2">
    <source>
        <dbReference type="Proteomes" id="UP000688137"/>
    </source>
</evidence>
<organism evidence="1 2">
    <name type="scientific">Paramecium primaurelia</name>
    <dbReference type="NCBI Taxonomy" id="5886"/>
    <lineage>
        <taxon>Eukaryota</taxon>
        <taxon>Sar</taxon>
        <taxon>Alveolata</taxon>
        <taxon>Ciliophora</taxon>
        <taxon>Intramacronucleata</taxon>
        <taxon>Oligohymenophorea</taxon>
        <taxon>Peniculida</taxon>
        <taxon>Parameciidae</taxon>
        <taxon>Paramecium</taxon>
    </lineage>
</organism>